<name>A0ABR8FDB5_9NOST</name>
<dbReference type="RefSeq" id="WP_190712940.1">
    <property type="nucleotide sequence ID" value="NZ_JACJST010000005.1"/>
</dbReference>
<proteinExistence type="predicted"/>
<comment type="caution">
    <text evidence="2">The sequence shown here is derived from an EMBL/GenBank/DDBJ whole genome shotgun (WGS) entry which is preliminary data.</text>
</comment>
<keyword evidence="3" id="KW-1185">Reference proteome</keyword>
<sequence>MTSNYNNDLVQQFFQIYSIDKKRLPSSGLTNLGIPSFVAEWLLDKKVPGNGILNDLELAIINDFVQRAFPRKDDQEVIKFKLTQGQTHKLIALLQVRIKLDSNSKQIPEPLANIPLLNFSDCEISTDIVERYQKLLRQGVWGKITLRLKSNMNNNFRVSVIDFDPFQSSEVDLQQYAQYRSQFTTEQWRDLMFCSMGFNPEHPNYNYRSKTWMLTRLIPLVESNYHIMELAPKGTGKSFVYENINNKVSVVSGGKITPAKLFIDGQTKSVGLLGRYDVVVLDEIQSLTFDNPDEIIGPLKTYLANGRYNRSGFSDIPISSDCSLVLLGNIELDGDQRPKHRYNLMNNLPKFLWETAFLDRFSGILPGWEIPKFQRDMIANQIGLKMDFFGEALLSLRRDNRFYQYAEQHTQFDHQTITVRDEKAILKTASGFLKILYPHLQLTLQDYQRDCLEPAREIRQQIRNILYNLDDEYKKYGKEIYVDVK</sequence>
<dbReference type="Pfam" id="PF20442">
    <property type="entry name" value="BrxL_N"/>
    <property type="match status" value="1"/>
</dbReference>
<accession>A0ABR8FDB5</accession>
<dbReference type="InterPro" id="IPR014061">
    <property type="entry name" value="BrxL-like"/>
</dbReference>
<reference evidence="2 3" key="1">
    <citation type="journal article" date="2020" name="ISME J.">
        <title>Comparative genomics reveals insights into cyanobacterial evolution and habitat adaptation.</title>
        <authorList>
            <person name="Chen M.Y."/>
            <person name="Teng W.K."/>
            <person name="Zhao L."/>
            <person name="Hu C.X."/>
            <person name="Zhou Y.K."/>
            <person name="Han B.P."/>
            <person name="Song L.R."/>
            <person name="Shu W.S."/>
        </authorList>
    </citation>
    <scope>NUCLEOTIDE SEQUENCE [LARGE SCALE GENOMIC DNA]</scope>
    <source>
        <strain evidence="2 3">FACHB-196</strain>
    </source>
</reference>
<gene>
    <name evidence="2" type="primary">brxL</name>
    <name evidence="2" type="ORF">H6G59_07395</name>
</gene>
<protein>
    <submittedName>
        <fullName evidence="2">BREX system Lon protease-like protein BrxL</fullName>
    </submittedName>
</protein>
<dbReference type="NCBIfam" id="TIGR02688">
    <property type="entry name" value="BREX system Lon protease-like protein BrxL"/>
    <property type="match status" value="1"/>
</dbReference>
<organism evidence="2 3">
    <name type="scientific">Anabaena lutea FACHB-196</name>
    <dbReference type="NCBI Taxonomy" id="2692881"/>
    <lineage>
        <taxon>Bacteria</taxon>
        <taxon>Bacillati</taxon>
        <taxon>Cyanobacteriota</taxon>
        <taxon>Cyanophyceae</taxon>
        <taxon>Nostocales</taxon>
        <taxon>Nostocaceae</taxon>
        <taxon>Anabaena</taxon>
    </lineage>
</organism>
<evidence type="ECO:0000313" key="2">
    <source>
        <dbReference type="EMBL" id="MBD2567737.1"/>
    </source>
</evidence>
<dbReference type="Pfam" id="PF13337">
    <property type="entry name" value="BrxL_ATPase"/>
    <property type="match status" value="1"/>
</dbReference>
<dbReference type="InterPro" id="IPR046838">
    <property type="entry name" value="BrxL_N"/>
</dbReference>
<evidence type="ECO:0000313" key="3">
    <source>
        <dbReference type="Proteomes" id="UP000640531"/>
    </source>
</evidence>
<evidence type="ECO:0000259" key="1">
    <source>
        <dbReference type="Pfam" id="PF20442"/>
    </source>
</evidence>
<feature type="domain" description="BREX system Lon protease-like BrxL N-terminal" evidence="1">
    <location>
        <begin position="13"/>
        <end position="147"/>
    </location>
</feature>
<dbReference type="EMBL" id="JACJST010000005">
    <property type="protein sequence ID" value="MBD2567737.1"/>
    <property type="molecule type" value="Genomic_DNA"/>
</dbReference>
<dbReference type="Proteomes" id="UP000640531">
    <property type="component" value="Unassembled WGS sequence"/>
</dbReference>